<dbReference type="AlphaFoldDB" id="A0AA47I610"/>
<dbReference type="PANTHER" id="PTHR43479:SF7">
    <property type="entry name" value="TETR-FAMILY TRANSCRIPTIONAL REGULATOR"/>
    <property type="match status" value="1"/>
</dbReference>
<organism evidence="4 5">
    <name type="scientific">Clostridium estertheticum</name>
    <dbReference type="NCBI Taxonomy" id="238834"/>
    <lineage>
        <taxon>Bacteria</taxon>
        <taxon>Bacillati</taxon>
        <taxon>Bacillota</taxon>
        <taxon>Clostridia</taxon>
        <taxon>Eubacteriales</taxon>
        <taxon>Clostridiaceae</taxon>
        <taxon>Clostridium</taxon>
    </lineage>
</organism>
<proteinExistence type="predicted"/>
<evidence type="ECO:0000256" key="1">
    <source>
        <dbReference type="ARBA" id="ARBA00023125"/>
    </source>
</evidence>
<protein>
    <submittedName>
        <fullName evidence="4">TetR/AcrR family transcriptional regulator</fullName>
    </submittedName>
</protein>
<dbReference type="Proteomes" id="UP001164733">
    <property type="component" value="Chromosome"/>
</dbReference>
<feature type="domain" description="HTH tetR-type" evidence="3">
    <location>
        <begin position="10"/>
        <end position="70"/>
    </location>
</feature>
<evidence type="ECO:0000313" key="4">
    <source>
        <dbReference type="EMBL" id="WAG59315.1"/>
    </source>
</evidence>
<dbReference type="RefSeq" id="WP_216124957.1">
    <property type="nucleotide sequence ID" value="NZ_CP086239.1"/>
</dbReference>
<sequence>MRNKNDARYKRTHKLIMDTFKNMIIEMDFTKITIKDLTNIAGINRKTFYLHYYSLDEILYELQNEIINGLIDILDQETSDENSIDIQKFMTAFSKLLSDDQPLHQRLLCCENYRFVAEQVQNIVTEKCSEIFFAGKDIDTSRKDMVTAYLSHSILTLWRNWLLSGCEMTKDEMIHFSTQLVEHGLDSIN</sequence>
<keyword evidence="1 2" id="KW-0238">DNA-binding</keyword>
<dbReference type="EMBL" id="CP086239">
    <property type="protein sequence ID" value="WAG59315.1"/>
    <property type="molecule type" value="Genomic_DNA"/>
</dbReference>
<dbReference type="InterPro" id="IPR050624">
    <property type="entry name" value="HTH-type_Tx_Regulator"/>
</dbReference>
<dbReference type="InterPro" id="IPR001647">
    <property type="entry name" value="HTH_TetR"/>
</dbReference>
<evidence type="ECO:0000256" key="2">
    <source>
        <dbReference type="PROSITE-ProRule" id="PRU00335"/>
    </source>
</evidence>
<evidence type="ECO:0000259" key="3">
    <source>
        <dbReference type="PROSITE" id="PS50977"/>
    </source>
</evidence>
<dbReference type="PANTHER" id="PTHR43479">
    <property type="entry name" value="ACREF/ENVCD OPERON REPRESSOR-RELATED"/>
    <property type="match status" value="1"/>
</dbReference>
<feature type="DNA-binding region" description="H-T-H motif" evidence="2">
    <location>
        <begin position="33"/>
        <end position="52"/>
    </location>
</feature>
<dbReference type="Pfam" id="PF14278">
    <property type="entry name" value="TetR_C_8"/>
    <property type="match status" value="1"/>
</dbReference>
<evidence type="ECO:0000313" key="5">
    <source>
        <dbReference type="Proteomes" id="UP001164733"/>
    </source>
</evidence>
<dbReference type="InterPro" id="IPR039532">
    <property type="entry name" value="TetR_C_Firmicutes"/>
</dbReference>
<gene>
    <name evidence="4" type="ORF">LL038_16935</name>
</gene>
<accession>A0AA47I610</accession>
<reference evidence="4" key="1">
    <citation type="submission" date="2021-11" db="EMBL/GenBank/DDBJ databases">
        <title>Clostridia strains as spoilage organisms.</title>
        <authorList>
            <person name="Wambui J."/>
            <person name="Stevens M.J.A."/>
            <person name="Stephan R."/>
        </authorList>
    </citation>
    <scope>NUCLEOTIDE SEQUENCE</scope>
    <source>
        <strain evidence="4">CF009</strain>
    </source>
</reference>
<dbReference type="PROSITE" id="PS50977">
    <property type="entry name" value="HTH_TETR_2"/>
    <property type="match status" value="1"/>
</dbReference>
<name>A0AA47I610_9CLOT</name>
<dbReference type="GO" id="GO:0003677">
    <property type="term" value="F:DNA binding"/>
    <property type="evidence" value="ECO:0007669"/>
    <property type="project" value="UniProtKB-UniRule"/>
</dbReference>